<dbReference type="AlphaFoldDB" id="A0AAV4NG97"/>
<dbReference type="GO" id="GO:0006366">
    <property type="term" value="P:transcription by RNA polymerase II"/>
    <property type="evidence" value="ECO:0007669"/>
    <property type="project" value="InterPro"/>
</dbReference>
<reference evidence="5 6" key="1">
    <citation type="submission" date="2021-06" db="EMBL/GenBank/DDBJ databases">
        <title>Caerostris extrusa draft genome.</title>
        <authorList>
            <person name="Kono N."/>
            <person name="Arakawa K."/>
        </authorList>
    </citation>
    <scope>NUCLEOTIDE SEQUENCE [LARGE SCALE GENOMIC DNA]</scope>
</reference>
<evidence type="ECO:0000256" key="2">
    <source>
        <dbReference type="ARBA" id="ARBA00023015"/>
    </source>
</evidence>
<dbReference type="PANTHER" id="PTHR11380">
    <property type="entry name" value="TRANSCRIPTION INITIATION FACTOR TFIID/SUPT3-RELATED"/>
    <property type="match status" value="1"/>
</dbReference>
<dbReference type="GO" id="GO:0005634">
    <property type="term" value="C:nucleus"/>
    <property type="evidence" value="ECO:0007669"/>
    <property type="project" value="UniProtKB-SubCell"/>
</dbReference>
<accession>A0AAV4NG97</accession>
<dbReference type="PANTHER" id="PTHR11380:SF16">
    <property type="entry name" value="TRANSCRIPTION INITIATION PROTEIN SPT3 HOMOLOG"/>
    <property type="match status" value="1"/>
</dbReference>
<keyword evidence="3" id="KW-0804">Transcription</keyword>
<keyword evidence="2" id="KW-0805">Transcription regulation</keyword>
<comment type="subcellular location">
    <subcellularLocation>
        <location evidence="1">Nucleus</location>
    </subcellularLocation>
</comment>
<protein>
    <submittedName>
        <fullName evidence="5">Uncharacterized protein</fullName>
    </submittedName>
</protein>
<sequence length="215" mass="25241">MPQPEPEHQRMFLFVLTHLTSEKKSKSLMLCSWSGLSFDLRENPLKRDLIKTKNIFGDSPKPLDQSALLVEKILRDQMNMLLIKASEISPRISRRSLKASEISPRISRHSFKAPEISPRISRRSLTHEHILFLLKENKVKMRRLLHYLNLKDASESISRKKFTSIKDVMMGEKLGNRMQLCLKYLQKLILRNTDLWTLKLVKILLLWQEIRGDIL</sequence>
<name>A0AAV4NG97_CAEEX</name>
<organism evidence="5 6">
    <name type="scientific">Caerostris extrusa</name>
    <name type="common">Bark spider</name>
    <name type="synonym">Caerostris bankana</name>
    <dbReference type="NCBI Taxonomy" id="172846"/>
    <lineage>
        <taxon>Eukaryota</taxon>
        <taxon>Metazoa</taxon>
        <taxon>Ecdysozoa</taxon>
        <taxon>Arthropoda</taxon>
        <taxon>Chelicerata</taxon>
        <taxon>Arachnida</taxon>
        <taxon>Araneae</taxon>
        <taxon>Araneomorphae</taxon>
        <taxon>Entelegynae</taxon>
        <taxon>Araneoidea</taxon>
        <taxon>Araneidae</taxon>
        <taxon>Caerostris</taxon>
    </lineage>
</organism>
<evidence type="ECO:0000313" key="5">
    <source>
        <dbReference type="EMBL" id="GIX82956.1"/>
    </source>
</evidence>
<keyword evidence="6" id="KW-1185">Reference proteome</keyword>
<comment type="caution">
    <text evidence="5">The sequence shown here is derived from an EMBL/GenBank/DDBJ whole genome shotgun (WGS) entry which is preliminary data.</text>
</comment>
<dbReference type="EMBL" id="BPLR01020824">
    <property type="protein sequence ID" value="GIX82956.1"/>
    <property type="molecule type" value="Genomic_DNA"/>
</dbReference>
<evidence type="ECO:0000256" key="1">
    <source>
        <dbReference type="ARBA" id="ARBA00004123"/>
    </source>
</evidence>
<dbReference type="GO" id="GO:0003713">
    <property type="term" value="F:transcription coactivator activity"/>
    <property type="evidence" value="ECO:0007669"/>
    <property type="project" value="TreeGrafter"/>
</dbReference>
<evidence type="ECO:0000256" key="4">
    <source>
        <dbReference type="ARBA" id="ARBA00023242"/>
    </source>
</evidence>
<evidence type="ECO:0000256" key="3">
    <source>
        <dbReference type="ARBA" id="ARBA00023163"/>
    </source>
</evidence>
<proteinExistence type="predicted"/>
<keyword evidence="4" id="KW-0539">Nucleus</keyword>
<gene>
    <name evidence="5" type="ORF">CEXT_251391</name>
</gene>
<dbReference type="Proteomes" id="UP001054945">
    <property type="component" value="Unassembled WGS sequence"/>
</dbReference>
<evidence type="ECO:0000313" key="6">
    <source>
        <dbReference type="Proteomes" id="UP001054945"/>
    </source>
</evidence>
<dbReference type="InterPro" id="IPR003195">
    <property type="entry name" value="TFIID_TAF13"/>
</dbReference>